<dbReference type="GO" id="GO:0016020">
    <property type="term" value="C:membrane"/>
    <property type="evidence" value="ECO:0007669"/>
    <property type="project" value="UniProtKB-SubCell"/>
</dbReference>
<dbReference type="PANTHER" id="PTHR10361:SF28">
    <property type="entry name" value="P3 PROTEIN-RELATED"/>
    <property type="match status" value="1"/>
</dbReference>
<dbReference type="PATRIC" id="fig|1423786.4.peg.153"/>
<accession>A0A0R1YRJ9</accession>
<reference evidence="6 7" key="1">
    <citation type="journal article" date="2015" name="Genome Announc.">
        <title>Expanding the biotechnology potential of lactobacilli through comparative genomics of 213 strains and associated genera.</title>
        <authorList>
            <person name="Sun Z."/>
            <person name="Harris H.M."/>
            <person name="McCann A."/>
            <person name="Guo C."/>
            <person name="Argimon S."/>
            <person name="Zhang W."/>
            <person name="Yang X."/>
            <person name="Jeffery I.B."/>
            <person name="Cooney J.C."/>
            <person name="Kagawa T.F."/>
            <person name="Liu W."/>
            <person name="Song Y."/>
            <person name="Salvetti E."/>
            <person name="Wrobel A."/>
            <person name="Rasinkangas P."/>
            <person name="Parkhill J."/>
            <person name="Rea M.C."/>
            <person name="O'Sullivan O."/>
            <person name="Ritari J."/>
            <person name="Douillard F.P."/>
            <person name="Paul Ross R."/>
            <person name="Yang R."/>
            <person name="Briner A.E."/>
            <person name="Felis G.E."/>
            <person name="de Vos W.M."/>
            <person name="Barrangou R."/>
            <person name="Klaenhammer T.R."/>
            <person name="Caufield P.W."/>
            <person name="Cui Y."/>
            <person name="Zhang H."/>
            <person name="O'Toole P.W."/>
        </authorList>
    </citation>
    <scope>NUCLEOTIDE SEQUENCE [LARGE SCALE GENOMIC DNA]</scope>
    <source>
        <strain evidence="6 7">DSM 18390</strain>
    </source>
</reference>
<feature type="transmembrane region" description="Helical" evidence="5">
    <location>
        <begin position="43"/>
        <end position="64"/>
    </location>
</feature>
<feature type="transmembrane region" description="Helical" evidence="5">
    <location>
        <begin position="199"/>
        <end position="221"/>
    </location>
</feature>
<comment type="caution">
    <text evidence="6">The sequence shown here is derived from an EMBL/GenBank/DDBJ whole genome shotgun (WGS) entry which is preliminary data.</text>
</comment>
<dbReference type="InterPro" id="IPR038770">
    <property type="entry name" value="Na+/solute_symporter_sf"/>
</dbReference>
<keyword evidence="4 5" id="KW-0472">Membrane</keyword>
<feature type="transmembrane region" description="Helical" evidence="5">
    <location>
        <begin position="141"/>
        <end position="159"/>
    </location>
</feature>
<sequence length="335" mass="36520">MNYLEEMHMKTVSKVGNWMSKWFTLLVILWAAVNYFLPQASLWIAPNTSYLLGIILFGMGLTLSKDDFARILKRPVPVILGTVAHYVIMPFIAFALCQIFHLTGATAVGVILVGSCPSGTSSSVMAYLAKGDVALDVSIEALSTLLAPIMLPVMLQFYAGRYVAIPTTQLFMSTLKIVVIPIILGVVVHTLFSKQAAKVNLVLPLISQLAILAIIGAVFAANHDDLFTAQTALVIPVVMLHNLSGYALGYLFGHLIRLRQPQRKAITFEVGMQDSSLGATLAMKYFVPAAAIPSTIFSIWHNISGSVLSSWWRQHTTESVRDSIRATASTHATNN</sequence>
<keyword evidence="2 5" id="KW-0812">Transmembrane</keyword>
<keyword evidence="3 5" id="KW-1133">Transmembrane helix</keyword>
<organism evidence="6 7">
    <name type="scientific">Lentilactobacillus parafarraginis DSM 18390 = JCM 14109</name>
    <dbReference type="NCBI Taxonomy" id="1423786"/>
    <lineage>
        <taxon>Bacteria</taxon>
        <taxon>Bacillati</taxon>
        <taxon>Bacillota</taxon>
        <taxon>Bacilli</taxon>
        <taxon>Lactobacillales</taxon>
        <taxon>Lactobacillaceae</taxon>
        <taxon>Lentilactobacillus</taxon>
    </lineage>
</organism>
<dbReference type="InterPro" id="IPR004710">
    <property type="entry name" value="Bilac:Na_transpt"/>
</dbReference>
<evidence type="ECO:0000256" key="3">
    <source>
        <dbReference type="ARBA" id="ARBA00022989"/>
    </source>
</evidence>
<feature type="transmembrane region" description="Helical" evidence="5">
    <location>
        <begin position="233"/>
        <end position="253"/>
    </location>
</feature>
<comment type="subcellular location">
    <subcellularLocation>
        <location evidence="1">Membrane</location>
        <topology evidence="1">Multi-pass membrane protein</topology>
    </subcellularLocation>
</comment>
<evidence type="ECO:0000256" key="4">
    <source>
        <dbReference type="ARBA" id="ARBA00023136"/>
    </source>
</evidence>
<dbReference type="Pfam" id="PF01758">
    <property type="entry name" value="SBF"/>
    <property type="match status" value="1"/>
</dbReference>
<protein>
    <submittedName>
        <fullName evidence="6">Bile acid transporter</fullName>
    </submittedName>
</protein>
<gene>
    <name evidence="6" type="ORF">FD47_GL000153</name>
</gene>
<proteinExistence type="predicted"/>
<feature type="transmembrane region" description="Helical" evidence="5">
    <location>
        <begin position="76"/>
        <end position="101"/>
    </location>
</feature>
<evidence type="ECO:0000313" key="7">
    <source>
        <dbReference type="Proteomes" id="UP000051010"/>
    </source>
</evidence>
<evidence type="ECO:0000313" key="6">
    <source>
        <dbReference type="EMBL" id="KRM44698.1"/>
    </source>
</evidence>
<feature type="transmembrane region" description="Helical" evidence="5">
    <location>
        <begin position="20"/>
        <end position="37"/>
    </location>
</feature>
<dbReference type="InterPro" id="IPR002657">
    <property type="entry name" value="BilAc:Na_symport/Acr3"/>
</dbReference>
<evidence type="ECO:0000256" key="1">
    <source>
        <dbReference type="ARBA" id="ARBA00004141"/>
    </source>
</evidence>
<feature type="transmembrane region" description="Helical" evidence="5">
    <location>
        <begin position="171"/>
        <end position="192"/>
    </location>
</feature>
<dbReference type="EMBL" id="AZFZ01000010">
    <property type="protein sequence ID" value="KRM44698.1"/>
    <property type="molecule type" value="Genomic_DNA"/>
</dbReference>
<dbReference type="Gene3D" id="1.20.1530.20">
    <property type="match status" value="1"/>
</dbReference>
<dbReference type="Proteomes" id="UP000051010">
    <property type="component" value="Unassembled WGS sequence"/>
</dbReference>
<feature type="transmembrane region" description="Helical" evidence="5">
    <location>
        <begin position="107"/>
        <end position="129"/>
    </location>
</feature>
<dbReference type="PANTHER" id="PTHR10361">
    <property type="entry name" value="SODIUM-BILE ACID COTRANSPORTER"/>
    <property type="match status" value="1"/>
</dbReference>
<name>A0A0R1YRJ9_9LACO</name>
<evidence type="ECO:0000256" key="5">
    <source>
        <dbReference type="SAM" id="Phobius"/>
    </source>
</evidence>
<evidence type="ECO:0000256" key="2">
    <source>
        <dbReference type="ARBA" id="ARBA00022692"/>
    </source>
</evidence>
<dbReference type="AlphaFoldDB" id="A0A0R1YRJ9"/>